<dbReference type="AlphaFoldDB" id="A0A9N8YNW0"/>
<evidence type="ECO:0000313" key="3">
    <source>
        <dbReference type="Proteomes" id="UP000789405"/>
    </source>
</evidence>
<dbReference type="OrthoDB" id="2431086at2759"/>
<protein>
    <submittedName>
        <fullName evidence="2">16456_t:CDS:1</fullName>
    </submittedName>
</protein>
<comment type="caution">
    <text evidence="2">The sequence shown here is derived from an EMBL/GenBank/DDBJ whole genome shotgun (WGS) entry which is preliminary data.</text>
</comment>
<keyword evidence="3" id="KW-1185">Reference proteome</keyword>
<evidence type="ECO:0000256" key="1">
    <source>
        <dbReference type="SAM" id="MobiDB-lite"/>
    </source>
</evidence>
<sequence length="688" mass="79768">MINESSSNFNRGIIINSKGIQLSNLISYNLKPQHENNSIKNLSADDLEHVSQIFDADKNVNSTMALLSDETFTNDIFLMIQCTKVKLIIKKESIKPSDELINKIEEALKHNDSYHKLLDVFKRYGHFLPKKVTLGHKLFRMTFLTVDKIAEEPDNNNNGAIWSTLDDFPENKLEDIFNQWEECINSYNLDLSYLVSINGELIMKNKIKMWIKFCLESDLDSLQVISCKELYPLYEIFDLPLRQKVESVFAINRQIKTTLGIDNQDETINKNNIKERVLMAGIVPIKDPPYSYSVKFPVCFKSNNYQIFGKFITQYDEPIDEVIIKFDFMSTYGFLIFMDDYELTYVNPKIAWILIGIPVEIGYFSLNTRKIKVLGSGNEPFALKSNNNNIVLKVPENLPYESVIVVSFKHPPSNYEPNFIAKIQSYRDNKILFNIHCPDYESSDSEENNEDSKPSDNEEANKDKVPSDQEHILRNALTNNKDEKEYSNNNLDDIEFVHKNDFSNKEDSIIGEGSNSKYVDVSENINKSSHDKSSDNLANEKYEEYSELNDIKDSYFIKMVDFEYRNFNYNKRSPERNPNNVSEYSVQWFILQNSVITESSEIMIYLNKIGHEFHLKTKSKEKIIDQQIEQTSQNILLTKTLLADYHERLIIEKLARISGMFHNYRDLECAQAPNALINSIGNMSAIKF</sequence>
<dbReference type="EMBL" id="CAJVPY010000046">
    <property type="protein sequence ID" value="CAG8446458.1"/>
    <property type="molecule type" value="Genomic_DNA"/>
</dbReference>
<reference evidence="2" key="1">
    <citation type="submission" date="2021-06" db="EMBL/GenBank/DDBJ databases">
        <authorList>
            <person name="Kallberg Y."/>
            <person name="Tangrot J."/>
            <person name="Rosling A."/>
        </authorList>
    </citation>
    <scope>NUCLEOTIDE SEQUENCE</scope>
    <source>
        <strain evidence="2">MA453B</strain>
    </source>
</reference>
<accession>A0A9N8YNW0</accession>
<gene>
    <name evidence="2" type="ORF">DERYTH_LOCUS240</name>
</gene>
<evidence type="ECO:0000313" key="2">
    <source>
        <dbReference type="EMBL" id="CAG8446458.1"/>
    </source>
</evidence>
<feature type="region of interest" description="Disordered" evidence="1">
    <location>
        <begin position="440"/>
        <end position="470"/>
    </location>
</feature>
<proteinExistence type="predicted"/>
<feature type="compositionally biased region" description="Basic and acidic residues" evidence="1">
    <location>
        <begin position="450"/>
        <end position="470"/>
    </location>
</feature>
<dbReference type="Proteomes" id="UP000789405">
    <property type="component" value="Unassembled WGS sequence"/>
</dbReference>
<name>A0A9N8YNW0_9GLOM</name>
<organism evidence="2 3">
    <name type="scientific">Dentiscutata erythropus</name>
    <dbReference type="NCBI Taxonomy" id="1348616"/>
    <lineage>
        <taxon>Eukaryota</taxon>
        <taxon>Fungi</taxon>
        <taxon>Fungi incertae sedis</taxon>
        <taxon>Mucoromycota</taxon>
        <taxon>Glomeromycotina</taxon>
        <taxon>Glomeromycetes</taxon>
        <taxon>Diversisporales</taxon>
        <taxon>Gigasporaceae</taxon>
        <taxon>Dentiscutata</taxon>
    </lineage>
</organism>